<dbReference type="AlphaFoldDB" id="A0A8K0K4E2"/>
<sequence>MFLSIAVPIVDVQGVLGKKGILPCDINPPERSDSVYMVLWFKESDGEPLYRSHYSVLILFT</sequence>
<proteinExistence type="predicted"/>
<evidence type="ECO:0000313" key="1">
    <source>
        <dbReference type="EMBL" id="KAG8228136.1"/>
    </source>
</evidence>
<dbReference type="OrthoDB" id="6431884at2759"/>
<dbReference type="InterPro" id="IPR013783">
    <property type="entry name" value="Ig-like_fold"/>
</dbReference>
<protein>
    <submittedName>
        <fullName evidence="1">Uncharacterized protein</fullName>
    </submittedName>
</protein>
<keyword evidence="2" id="KW-1185">Reference proteome</keyword>
<comment type="caution">
    <text evidence="1">The sequence shown here is derived from an EMBL/GenBank/DDBJ whole genome shotgun (WGS) entry which is preliminary data.</text>
</comment>
<reference evidence="1" key="1">
    <citation type="submission" date="2013-04" db="EMBL/GenBank/DDBJ databases">
        <authorList>
            <person name="Qu J."/>
            <person name="Murali S.C."/>
            <person name="Bandaranaike D."/>
            <person name="Bellair M."/>
            <person name="Blankenburg K."/>
            <person name="Chao H."/>
            <person name="Dinh H."/>
            <person name="Doddapaneni H."/>
            <person name="Downs B."/>
            <person name="Dugan-Rocha S."/>
            <person name="Elkadiri S."/>
            <person name="Gnanaolivu R.D."/>
            <person name="Hernandez B."/>
            <person name="Javaid M."/>
            <person name="Jayaseelan J.C."/>
            <person name="Lee S."/>
            <person name="Li M."/>
            <person name="Ming W."/>
            <person name="Munidasa M."/>
            <person name="Muniz J."/>
            <person name="Nguyen L."/>
            <person name="Ongeri F."/>
            <person name="Osuji N."/>
            <person name="Pu L.-L."/>
            <person name="Puazo M."/>
            <person name="Qu C."/>
            <person name="Quiroz J."/>
            <person name="Raj R."/>
            <person name="Weissenberger G."/>
            <person name="Xin Y."/>
            <person name="Zou X."/>
            <person name="Han Y."/>
            <person name="Richards S."/>
            <person name="Worley K."/>
            <person name="Muzny D."/>
            <person name="Gibbs R."/>
        </authorList>
    </citation>
    <scope>NUCLEOTIDE SEQUENCE</scope>
    <source>
        <strain evidence="1">Sampled in the wild</strain>
    </source>
</reference>
<reference evidence="1" key="2">
    <citation type="submission" date="2017-10" db="EMBL/GenBank/DDBJ databases">
        <title>Ladona fulva Genome sequencing and assembly.</title>
        <authorList>
            <person name="Murali S."/>
            <person name="Richards S."/>
            <person name="Bandaranaike D."/>
            <person name="Bellair M."/>
            <person name="Blankenburg K."/>
            <person name="Chao H."/>
            <person name="Dinh H."/>
            <person name="Doddapaneni H."/>
            <person name="Dugan-Rocha S."/>
            <person name="Elkadiri S."/>
            <person name="Gnanaolivu R."/>
            <person name="Hernandez B."/>
            <person name="Skinner E."/>
            <person name="Javaid M."/>
            <person name="Lee S."/>
            <person name="Li M."/>
            <person name="Ming W."/>
            <person name="Munidasa M."/>
            <person name="Muniz J."/>
            <person name="Nguyen L."/>
            <person name="Hughes D."/>
            <person name="Osuji N."/>
            <person name="Pu L.-L."/>
            <person name="Puazo M."/>
            <person name="Qu C."/>
            <person name="Quiroz J."/>
            <person name="Raj R."/>
            <person name="Weissenberger G."/>
            <person name="Xin Y."/>
            <person name="Zou X."/>
            <person name="Han Y."/>
            <person name="Worley K."/>
            <person name="Muzny D."/>
            <person name="Gibbs R."/>
        </authorList>
    </citation>
    <scope>NUCLEOTIDE SEQUENCE</scope>
    <source>
        <strain evidence="1">Sampled in the wild</strain>
    </source>
</reference>
<dbReference type="Proteomes" id="UP000792457">
    <property type="component" value="Unassembled WGS sequence"/>
</dbReference>
<dbReference type="EMBL" id="KZ308359">
    <property type="protein sequence ID" value="KAG8228136.1"/>
    <property type="molecule type" value="Genomic_DNA"/>
</dbReference>
<evidence type="ECO:0000313" key="2">
    <source>
        <dbReference type="Proteomes" id="UP000792457"/>
    </source>
</evidence>
<gene>
    <name evidence="1" type="ORF">J437_LFUL000138</name>
</gene>
<organism evidence="1 2">
    <name type="scientific">Ladona fulva</name>
    <name type="common">Scarce chaser dragonfly</name>
    <name type="synonym">Libellula fulva</name>
    <dbReference type="NCBI Taxonomy" id="123851"/>
    <lineage>
        <taxon>Eukaryota</taxon>
        <taxon>Metazoa</taxon>
        <taxon>Ecdysozoa</taxon>
        <taxon>Arthropoda</taxon>
        <taxon>Hexapoda</taxon>
        <taxon>Insecta</taxon>
        <taxon>Pterygota</taxon>
        <taxon>Palaeoptera</taxon>
        <taxon>Odonata</taxon>
        <taxon>Epiprocta</taxon>
        <taxon>Anisoptera</taxon>
        <taxon>Libelluloidea</taxon>
        <taxon>Libellulidae</taxon>
        <taxon>Ladona</taxon>
    </lineage>
</organism>
<name>A0A8K0K4E2_LADFU</name>
<accession>A0A8K0K4E2</accession>
<dbReference type="Gene3D" id="2.60.40.10">
    <property type="entry name" value="Immunoglobulins"/>
    <property type="match status" value="1"/>
</dbReference>